<feature type="domain" description="UDP-glucose/GDP-mannose dehydrogenase N-terminal" evidence="3">
    <location>
        <begin position="7"/>
        <end position="153"/>
    </location>
</feature>
<accession>A0A6C0KNI7</accession>
<evidence type="ECO:0000259" key="3">
    <source>
        <dbReference type="Pfam" id="PF03721"/>
    </source>
</evidence>
<dbReference type="SUPFAM" id="SSF51735">
    <property type="entry name" value="NAD(P)-binding Rossmann-fold domains"/>
    <property type="match status" value="1"/>
</dbReference>
<dbReference type="InterPro" id="IPR014026">
    <property type="entry name" value="UDP-Glc/GDP-Man_DH_dimer"/>
</dbReference>
<dbReference type="AlphaFoldDB" id="A0A6C0KNI7"/>
<protein>
    <recommendedName>
        <fullName evidence="5">UDP-glucose 6-dehydrogenase</fullName>
    </recommendedName>
</protein>
<dbReference type="Pfam" id="PF00984">
    <property type="entry name" value="UDPG_MGDP_dh"/>
    <property type="match status" value="1"/>
</dbReference>
<evidence type="ECO:0000259" key="2">
    <source>
        <dbReference type="Pfam" id="PF00984"/>
    </source>
</evidence>
<dbReference type="PANTHER" id="PTHR43750">
    <property type="entry name" value="UDP-GLUCOSE 6-DEHYDROGENASE TUAD"/>
    <property type="match status" value="1"/>
</dbReference>
<dbReference type="PANTHER" id="PTHR43750:SF3">
    <property type="entry name" value="UDP-GLUCOSE 6-DEHYDROGENASE TUAD"/>
    <property type="match status" value="1"/>
</dbReference>
<comment type="similarity">
    <text evidence="1">Belongs to the UDP-glucose/GDP-mannose dehydrogenase family.</text>
</comment>
<proteinExistence type="inferred from homology"/>
<name>A0A6C0KNI7_9ZZZZ</name>
<dbReference type="InterPro" id="IPR036291">
    <property type="entry name" value="NAD(P)-bd_dom_sf"/>
</dbReference>
<evidence type="ECO:0008006" key="5">
    <source>
        <dbReference type="Google" id="ProtNLM"/>
    </source>
</evidence>
<dbReference type="Pfam" id="PF03721">
    <property type="entry name" value="UDPG_MGDP_dh_N"/>
    <property type="match status" value="1"/>
</dbReference>
<dbReference type="InterPro" id="IPR008927">
    <property type="entry name" value="6-PGluconate_DH-like_C_sf"/>
</dbReference>
<dbReference type="Gene3D" id="3.40.50.720">
    <property type="entry name" value="NAD(P)-binding Rossmann-like Domain"/>
    <property type="match status" value="1"/>
</dbReference>
<reference evidence="4" key="1">
    <citation type="journal article" date="2020" name="Nature">
        <title>Giant virus diversity and host interactions through global metagenomics.</title>
        <authorList>
            <person name="Schulz F."/>
            <person name="Roux S."/>
            <person name="Paez-Espino D."/>
            <person name="Jungbluth S."/>
            <person name="Walsh D.A."/>
            <person name="Denef V.J."/>
            <person name="McMahon K.D."/>
            <person name="Konstantinidis K.T."/>
            <person name="Eloe-Fadrosh E.A."/>
            <person name="Kyrpides N.C."/>
            <person name="Woyke T."/>
        </authorList>
    </citation>
    <scope>NUCLEOTIDE SEQUENCE</scope>
    <source>
        <strain evidence="4">GVMAG-S-3300013006-158</strain>
    </source>
</reference>
<dbReference type="InterPro" id="IPR013328">
    <property type="entry name" value="6PGD_dom2"/>
</dbReference>
<organism evidence="4">
    <name type="scientific">viral metagenome</name>
    <dbReference type="NCBI Taxonomy" id="1070528"/>
    <lineage>
        <taxon>unclassified sequences</taxon>
        <taxon>metagenomes</taxon>
        <taxon>organismal metagenomes</taxon>
    </lineage>
</organism>
<sequence>MTEFVSVNIIGYGFVGSAMGYLCKRNGVAFNVCDRIDKQDEYHFYTKDIAELVAHSEKENEVNYYFVAVPTPSGPDDACDLSIVHTVLTTLQQTVTQKTRVIMKSTLVPGSCTKLYEQYDKLHIVSCPEFLREATYQQDMYDAPFVLIGLPSTVQKTDYDDVRILFKTLYLHNDVIPIHVKSYEECELFKYTLNVHLAVKVWYFNEIYEIAERLGLNYPTFKTMFSLDPRIGDYGTHVPGPDGKFGYGLSCLPKETSGMMKLQETLGVDNQVLKEIIKRNTYFRTK</sequence>
<dbReference type="SUPFAM" id="SSF48179">
    <property type="entry name" value="6-phosphogluconate dehydrogenase C-terminal domain-like"/>
    <property type="match status" value="1"/>
</dbReference>
<evidence type="ECO:0000313" key="4">
    <source>
        <dbReference type="EMBL" id="QHU18741.1"/>
    </source>
</evidence>
<dbReference type="EMBL" id="MN740937">
    <property type="protein sequence ID" value="QHU18741.1"/>
    <property type="molecule type" value="Genomic_DNA"/>
</dbReference>
<dbReference type="InterPro" id="IPR001732">
    <property type="entry name" value="UDP-Glc/GDP-Man_DH_N"/>
</dbReference>
<dbReference type="GO" id="GO:0051287">
    <property type="term" value="F:NAD binding"/>
    <property type="evidence" value="ECO:0007669"/>
    <property type="project" value="InterPro"/>
</dbReference>
<dbReference type="GO" id="GO:0016616">
    <property type="term" value="F:oxidoreductase activity, acting on the CH-OH group of donors, NAD or NADP as acceptor"/>
    <property type="evidence" value="ECO:0007669"/>
    <property type="project" value="InterPro"/>
</dbReference>
<evidence type="ECO:0000256" key="1">
    <source>
        <dbReference type="ARBA" id="ARBA00006601"/>
    </source>
</evidence>
<feature type="domain" description="UDP-glucose/GDP-mannose dehydrogenase dimerisation" evidence="2">
    <location>
        <begin position="185"/>
        <end position="281"/>
    </location>
</feature>
<dbReference type="Gene3D" id="1.10.1040.10">
    <property type="entry name" value="N-(1-d-carboxylethyl)-l-norvaline Dehydrogenase, domain 2"/>
    <property type="match status" value="1"/>
</dbReference>